<keyword evidence="17" id="KW-1185">Reference proteome</keyword>
<keyword evidence="13" id="KW-1133">Transmembrane helix</keyword>
<dbReference type="PANTHER" id="PTHR43711:SF28">
    <property type="entry name" value="SENSOR HISTIDINE KINASE YXDK"/>
    <property type="match status" value="1"/>
</dbReference>
<evidence type="ECO:0000256" key="11">
    <source>
        <dbReference type="ARBA" id="ARBA00023136"/>
    </source>
</evidence>
<keyword evidence="6" id="KW-0808">Transferase</keyword>
<evidence type="ECO:0000256" key="4">
    <source>
        <dbReference type="ARBA" id="ARBA00022475"/>
    </source>
</evidence>
<dbReference type="PRINTS" id="PR00344">
    <property type="entry name" value="BCTRLSENSOR"/>
</dbReference>
<dbReference type="GO" id="GO:0016301">
    <property type="term" value="F:kinase activity"/>
    <property type="evidence" value="ECO:0007669"/>
    <property type="project" value="UniProtKB-KW"/>
</dbReference>
<dbReference type="EMBL" id="JASKHM010000011">
    <property type="protein sequence ID" value="MEQ4484416.1"/>
    <property type="molecule type" value="Genomic_DNA"/>
</dbReference>
<dbReference type="SMART" id="SM00388">
    <property type="entry name" value="HisKA"/>
    <property type="match status" value="1"/>
</dbReference>
<keyword evidence="13" id="KW-0812">Transmembrane</keyword>
<evidence type="ECO:0000259" key="14">
    <source>
        <dbReference type="PROSITE" id="PS50109"/>
    </source>
</evidence>
<comment type="caution">
    <text evidence="16">The sequence shown here is derived from an EMBL/GenBank/DDBJ whole genome shotgun (WGS) entry which is preliminary data.</text>
</comment>
<accession>A0ABV1KWH5</accession>
<keyword evidence="10" id="KW-0902">Two-component regulatory system</keyword>
<feature type="transmembrane region" description="Helical" evidence="13">
    <location>
        <begin position="12"/>
        <end position="33"/>
    </location>
</feature>
<dbReference type="CDD" id="cd06225">
    <property type="entry name" value="HAMP"/>
    <property type="match status" value="1"/>
</dbReference>
<dbReference type="InterPro" id="IPR004358">
    <property type="entry name" value="Sig_transdc_His_kin-like_C"/>
</dbReference>
<dbReference type="PROSITE" id="PS50885">
    <property type="entry name" value="HAMP"/>
    <property type="match status" value="1"/>
</dbReference>
<dbReference type="InterPro" id="IPR003661">
    <property type="entry name" value="HisK_dim/P_dom"/>
</dbReference>
<evidence type="ECO:0000256" key="5">
    <source>
        <dbReference type="ARBA" id="ARBA00022553"/>
    </source>
</evidence>
<keyword evidence="4" id="KW-1003">Cell membrane</keyword>
<evidence type="ECO:0000256" key="6">
    <source>
        <dbReference type="ARBA" id="ARBA00022679"/>
    </source>
</evidence>
<dbReference type="InterPro" id="IPR036097">
    <property type="entry name" value="HisK_dim/P_sf"/>
</dbReference>
<dbReference type="SUPFAM" id="SSF47384">
    <property type="entry name" value="Homodimeric domain of signal transducing histidine kinase"/>
    <property type="match status" value="1"/>
</dbReference>
<dbReference type="CDD" id="cd00082">
    <property type="entry name" value="HisKA"/>
    <property type="match status" value="1"/>
</dbReference>
<feature type="transmembrane region" description="Helical" evidence="13">
    <location>
        <begin position="162"/>
        <end position="189"/>
    </location>
</feature>
<evidence type="ECO:0000256" key="9">
    <source>
        <dbReference type="ARBA" id="ARBA00022840"/>
    </source>
</evidence>
<dbReference type="InterPro" id="IPR003660">
    <property type="entry name" value="HAMP_dom"/>
</dbReference>
<feature type="coiled-coil region" evidence="12">
    <location>
        <begin position="241"/>
        <end position="271"/>
    </location>
</feature>
<evidence type="ECO:0000256" key="12">
    <source>
        <dbReference type="SAM" id="Coils"/>
    </source>
</evidence>
<evidence type="ECO:0000259" key="15">
    <source>
        <dbReference type="PROSITE" id="PS50885"/>
    </source>
</evidence>
<evidence type="ECO:0000256" key="7">
    <source>
        <dbReference type="ARBA" id="ARBA00022741"/>
    </source>
</evidence>
<evidence type="ECO:0000256" key="10">
    <source>
        <dbReference type="ARBA" id="ARBA00023012"/>
    </source>
</evidence>
<dbReference type="SMART" id="SM00387">
    <property type="entry name" value="HATPase_c"/>
    <property type="match status" value="1"/>
</dbReference>
<dbReference type="Gene3D" id="6.10.340.10">
    <property type="match status" value="1"/>
</dbReference>
<dbReference type="InterPro" id="IPR050736">
    <property type="entry name" value="Sensor_HK_Regulatory"/>
</dbReference>
<evidence type="ECO:0000313" key="17">
    <source>
        <dbReference type="Proteomes" id="UP001493487"/>
    </source>
</evidence>
<evidence type="ECO:0000256" key="2">
    <source>
        <dbReference type="ARBA" id="ARBA00004651"/>
    </source>
</evidence>
<dbReference type="Pfam" id="PF02518">
    <property type="entry name" value="HATPase_c"/>
    <property type="match status" value="1"/>
</dbReference>
<gene>
    <name evidence="16" type="ORF">QJS35_18620</name>
</gene>
<dbReference type="RefSeq" id="WP_232186976.1">
    <property type="nucleotide sequence ID" value="NZ_JAIOAP010000010.1"/>
</dbReference>
<evidence type="ECO:0000256" key="1">
    <source>
        <dbReference type="ARBA" id="ARBA00000085"/>
    </source>
</evidence>
<dbReference type="Pfam" id="PF00512">
    <property type="entry name" value="HisKA"/>
    <property type="match status" value="1"/>
</dbReference>
<dbReference type="InterPro" id="IPR036890">
    <property type="entry name" value="HATPase_C_sf"/>
</dbReference>
<dbReference type="PROSITE" id="PS50109">
    <property type="entry name" value="HIS_KIN"/>
    <property type="match status" value="1"/>
</dbReference>
<comment type="subcellular location">
    <subcellularLocation>
        <location evidence="2">Cell membrane</location>
        <topology evidence="2">Multi-pass membrane protein</topology>
    </subcellularLocation>
</comment>
<evidence type="ECO:0000256" key="3">
    <source>
        <dbReference type="ARBA" id="ARBA00012438"/>
    </source>
</evidence>
<dbReference type="Gene3D" id="1.10.287.130">
    <property type="match status" value="1"/>
</dbReference>
<comment type="catalytic activity">
    <reaction evidence="1">
        <text>ATP + protein L-histidine = ADP + protein N-phospho-L-histidine.</text>
        <dbReference type="EC" id="2.7.13.3"/>
    </reaction>
</comment>
<evidence type="ECO:0000256" key="8">
    <source>
        <dbReference type="ARBA" id="ARBA00022777"/>
    </source>
</evidence>
<dbReference type="PANTHER" id="PTHR43711">
    <property type="entry name" value="TWO-COMPONENT HISTIDINE KINASE"/>
    <property type="match status" value="1"/>
</dbReference>
<dbReference type="EC" id="2.7.13.3" evidence="3"/>
<keyword evidence="9" id="KW-0067">ATP-binding</keyword>
<evidence type="ECO:0000313" key="16">
    <source>
        <dbReference type="EMBL" id="MEQ4484416.1"/>
    </source>
</evidence>
<dbReference type="InterPro" id="IPR003594">
    <property type="entry name" value="HATPase_dom"/>
</dbReference>
<feature type="domain" description="HAMP" evidence="15">
    <location>
        <begin position="190"/>
        <end position="242"/>
    </location>
</feature>
<dbReference type="SMART" id="SM00304">
    <property type="entry name" value="HAMP"/>
    <property type="match status" value="1"/>
</dbReference>
<keyword evidence="12" id="KW-0175">Coiled coil</keyword>
<sequence length="494" mass="55676">MTAVSIKIKFSLFLAVLLSLTVLVLSVFVLQGIKDQQKIRMEKELLQQTRIANLSIKQAYLTSPPIEAQPFLRSRGQQFAMDLAVYAGLHVVLYDNAGKKVGDSVPQSPAYGVEEALSYAMKGKIAYQREGQSLYYLTPLQGPKQQMGVIQFQYSLAADIKFYNTIAGLFMITGGAVLAASFVLGYLYFRRATSAIIALNQAAEQIRREKFLISPPLRRKDELGQLSQGIYYMSSEIQNSMTAMKNEETKLRQAVDKLQKLEQQQKQFIGNISHEFKTPLTSIKAYSELMEIYRDDVTLQDDAVHHIRLETDRLTDMVEKILRLAALEKYDFEYQAERVDIRELLLDLIGRMKAKAERFEVAIVPHLNDAVIWADRESLVHIMINLLDNAIKYNLPGGQIVVSDHEAEGKVVIEVADTGIGIPEEARSKIFEPFYTVNKDRSRQTGGTGLGLALVKQLVEKHRGTIELISTDDGTTFRLCFPSFHTASRKEAPQ</sequence>
<dbReference type="CDD" id="cd00075">
    <property type="entry name" value="HATPase"/>
    <property type="match status" value="1"/>
</dbReference>
<organism evidence="16 17">
    <name type="scientific">Cohnella silvisoli</name>
    <dbReference type="NCBI Taxonomy" id="2873699"/>
    <lineage>
        <taxon>Bacteria</taxon>
        <taxon>Bacillati</taxon>
        <taxon>Bacillota</taxon>
        <taxon>Bacilli</taxon>
        <taxon>Bacillales</taxon>
        <taxon>Paenibacillaceae</taxon>
        <taxon>Cohnella</taxon>
    </lineage>
</organism>
<keyword evidence="7" id="KW-0547">Nucleotide-binding</keyword>
<dbReference type="SUPFAM" id="SSF55874">
    <property type="entry name" value="ATPase domain of HSP90 chaperone/DNA topoisomerase II/histidine kinase"/>
    <property type="match status" value="1"/>
</dbReference>
<dbReference type="Proteomes" id="UP001493487">
    <property type="component" value="Unassembled WGS sequence"/>
</dbReference>
<protein>
    <recommendedName>
        <fullName evidence="3">histidine kinase</fullName>
        <ecNumber evidence="3">2.7.13.3</ecNumber>
    </recommendedName>
</protein>
<keyword evidence="8 16" id="KW-0418">Kinase</keyword>
<proteinExistence type="predicted"/>
<name>A0ABV1KWH5_9BACL</name>
<reference evidence="16 17" key="1">
    <citation type="journal article" date="2023" name="Genome Announc.">
        <title>Pan-Genome Analyses of the Genus Cohnella and Proposal of the Novel Species Cohnella silvisoli sp. nov., Isolated from Forest Soil.</title>
        <authorList>
            <person name="Wang C."/>
            <person name="Mao L."/>
            <person name="Bao G."/>
            <person name="Zhu H."/>
        </authorList>
    </citation>
    <scope>NUCLEOTIDE SEQUENCE [LARGE SCALE GENOMIC DNA]</scope>
    <source>
        <strain evidence="16 17">NL03-T5-1</strain>
    </source>
</reference>
<feature type="domain" description="Histidine kinase" evidence="14">
    <location>
        <begin position="271"/>
        <end position="485"/>
    </location>
</feature>
<keyword evidence="5" id="KW-0597">Phosphoprotein</keyword>
<evidence type="ECO:0000256" key="13">
    <source>
        <dbReference type="SAM" id="Phobius"/>
    </source>
</evidence>
<keyword evidence="11 13" id="KW-0472">Membrane</keyword>
<dbReference type="InterPro" id="IPR005467">
    <property type="entry name" value="His_kinase_dom"/>
</dbReference>
<dbReference type="Gene3D" id="3.30.565.10">
    <property type="entry name" value="Histidine kinase-like ATPase, C-terminal domain"/>
    <property type="match status" value="1"/>
</dbReference>